<dbReference type="GO" id="GO:0016706">
    <property type="term" value="F:2-oxoglutarate-dependent dioxygenase activity"/>
    <property type="evidence" value="ECO:0007669"/>
    <property type="project" value="UniProtKB-ARBA"/>
</dbReference>
<proteinExistence type="predicted"/>
<keyword evidence="1" id="KW-0223">Dioxygenase</keyword>
<sequence>MSLSVEQINKFNEDGYLIFDTQLPESSLDAISERLKPYWGHEGAKFEGAPYADFNRLQDAWRVDNDIKSIAIAPPILAVLQALYGRKPKPFQTLNFYKGTEQKIHSDSIHFNSEPFGLMCGVWVAFEDIGMEQGPLMYYPGSHKLPEMNFETMGLEPNYAYYPQYEAYLEQLVQDRQMQPAYGLMNKGQALVWAANLLHGGSKQTNKTLTRQSQVTHYYLDGAKPWRPGHSKDQRAYFTPEWLPYEQPKQHWRDRFLGWFKQ</sequence>
<evidence type="ECO:0000313" key="1">
    <source>
        <dbReference type="EMBL" id="SKA80929.1"/>
    </source>
</evidence>
<dbReference type="AlphaFoldDB" id="A0A1T4WUI3"/>
<dbReference type="InterPro" id="IPR008775">
    <property type="entry name" value="Phytyl_CoA_dOase-like"/>
</dbReference>
<dbReference type="RefSeq" id="WP_078922602.1">
    <property type="nucleotide sequence ID" value="NZ_FUYB01000009.1"/>
</dbReference>
<dbReference type="EMBL" id="FUYB01000009">
    <property type="protein sequence ID" value="SKA80929.1"/>
    <property type="molecule type" value="Genomic_DNA"/>
</dbReference>
<keyword evidence="1" id="KW-0560">Oxidoreductase</keyword>
<reference evidence="2" key="1">
    <citation type="submission" date="2017-02" db="EMBL/GenBank/DDBJ databases">
        <authorList>
            <person name="Varghese N."/>
            <person name="Submissions S."/>
        </authorList>
    </citation>
    <scope>NUCLEOTIDE SEQUENCE [LARGE SCALE GENOMIC DNA]</scope>
    <source>
        <strain evidence="2">ATCC 49788</strain>
    </source>
</reference>
<accession>A0A1T4WUI3</accession>
<protein>
    <submittedName>
        <fullName evidence="1">Phytanoyl-CoA dioxygenase (PhyH)</fullName>
    </submittedName>
</protein>
<dbReference type="OrthoDB" id="9075305at2"/>
<dbReference type="Proteomes" id="UP000190460">
    <property type="component" value="Unassembled WGS sequence"/>
</dbReference>
<dbReference type="SUPFAM" id="SSF51197">
    <property type="entry name" value="Clavaminate synthase-like"/>
    <property type="match status" value="1"/>
</dbReference>
<organism evidence="1 2">
    <name type="scientific">Thiothrix eikelboomii</name>
    <dbReference type="NCBI Taxonomy" id="92487"/>
    <lineage>
        <taxon>Bacteria</taxon>
        <taxon>Pseudomonadati</taxon>
        <taxon>Pseudomonadota</taxon>
        <taxon>Gammaproteobacteria</taxon>
        <taxon>Thiotrichales</taxon>
        <taxon>Thiotrichaceae</taxon>
        <taxon>Thiothrix</taxon>
    </lineage>
</organism>
<dbReference type="Gene3D" id="2.60.120.620">
    <property type="entry name" value="q2cbj1_9rhob like domain"/>
    <property type="match status" value="1"/>
</dbReference>
<name>A0A1T4WUI3_9GAMM</name>
<dbReference type="PANTHER" id="PTHR20883:SF52">
    <property type="entry name" value="ALPHA-KETOGLUTARATE-DEPENDENT HYPOPHOSPHITE DIOXYGENASE-LIKE GENE A2 [PROVISIONAL]-RELATED"/>
    <property type="match status" value="1"/>
</dbReference>
<dbReference type="GO" id="GO:0005506">
    <property type="term" value="F:iron ion binding"/>
    <property type="evidence" value="ECO:0007669"/>
    <property type="project" value="UniProtKB-ARBA"/>
</dbReference>
<evidence type="ECO:0000313" key="2">
    <source>
        <dbReference type="Proteomes" id="UP000190460"/>
    </source>
</evidence>
<dbReference type="Pfam" id="PF05721">
    <property type="entry name" value="PhyH"/>
    <property type="match status" value="1"/>
</dbReference>
<dbReference type="PANTHER" id="PTHR20883">
    <property type="entry name" value="PHYTANOYL-COA DIOXYGENASE DOMAIN CONTAINING 1"/>
    <property type="match status" value="1"/>
</dbReference>
<keyword evidence="2" id="KW-1185">Reference proteome</keyword>
<gene>
    <name evidence="1" type="ORF">SAMN02745130_02139</name>
</gene>
<dbReference type="STRING" id="92487.SAMN02745130_02139"/>